<gene>
    <name evidence="3" type="ORF">BSAL_82770</name>
</gene>
<dbReference type="InterPro" id="IPR047141">
    <property type="entry name" value="Stealth"/>
</dbReference>
<dbReference type="Proteomes" id="UP000051952">
    <property type="component" value="Unassembled WGS sequence"/>
</dbReference>
<evidence type="ECO:0000313" key="4">
    <source>
        <dbReference type="Proteomes" id="UP000051952"/>
    </source>
</evidence>
<dbReference type="VEuPathDB" id="TriTrypDB:BSAL_82770"/>
<feature type="region of interest" description="Disordered" evidence="2">
    <location>
        <begin position="520"/>
        <end position="540"/>
    </location>
</feature>
<feature type="region of interest" description="Disordered" evidence="2">
    <location>
        <begin position="1"/>
        <end position="42"/>
    </location>
</feature>
<organism evidence="3 4">
    <name type="scientific">Bodo saltans</name>
    <name type="common">Flagellated protozoan</name>
    <dbReference type="NCBI Taxonomy" id="75058"/>
    <lineage>
        <taxon>Eukaryota</taxon>
        <taxon>Discoba</taxon>
        <taxon>Euglenozoa</taxon>
        <taxon>Kinetoplastea</taxon>
        <taxon>Metakinetoplastina</taxon>
        <taxon>Eubodonida</taxon>
        <taxon>Bodonidae</taxon>
        <taxon>Bodo</taxon>
    </lineage>
</organism>
<dbReference type="OrthoDB" id="263283at2759"/>
<dbReference type="AlphaFoldDB" id="A0A0S4IZF4"/>
<feature type="compositionally biased region" description="Polar residues" evidence="2">
    <location>
        <begin position="1"/>
        <end position="15"/>
    </location>
</feature>
<name>A0A0S4IZF4_BODSA</name>
<feature type="region of interest" description="Disordered" evidence="2">
    <location>
        <begin position="487"/>
        <end position="508"/>
    </location>
</feature>
<feature type="compositionally biased region" description="Low complexity" evidence="2">
    <location>
        <begin position="493"/>
        <end position="508"/>
    </location>
</feature>
<dbReference type="PANTHER" id="PTHR24045">
    <property type="match status" value="1"/>
</dbReference>
<feature type="compositionally biased region" description="Basic and acidic residues" evidence="2">
    <location>
        <begin position="437"/>
        <end position="454"/>
    </location>
</feature>
<dbReference type="EMBL" id="CYKH01000925">
    <property type="protein sequence ID" value="CUG66604.1"/>
    <property type="molecule type" value="Genomic_DNA"/>
</dbReference>
<dbReference type="PANTHER" id="PTHR24045:SF0">
    <property type="entry name" value="N-ACETYLGLUCOSAMINE-1-PHOSPHOTRANSFERASE SUBUNITS ALPHA_BETA"/>
    <property type="match status" value="1"/>
</dbReference>
<feature type="compositionally biased region" description="Low complexity" evidence="2">
    <location>
        <begin position="18"/>
        <end position="30"/>
    </location>
</feature>
<dbReference type="GO" id="GO:0016740">
    <property type="term" value="F:transferase activity"/>
    <property type="evidence" value="ECO:0007669"/>
    <property type="project" value="UniProtKB-KW"/>
</dbReference>
<sequence length="1193" mass="132187">MHSINNTSPSKQNDAVVSMSPTPSPSTLSATPPPPQIQPSHSASSLALITLHRSLSEACRRSYRWNAVPQGDAANHLRVCLLRRVITLLRRVAHTTEPASTRNASTKALTRAQHNATLAAVVSSSIRPLALTDADEFKMLMLESLSVVFHANSMSSVFYCEQTLVDAVNGLAADNIALEDLVQASLVDLNSVGGNFTAGASDFDVADELSVPQQQQQQHHFSSTTRQRAAFLSSPFLPTSPPEGVSMNSSAALQQQHLNSSNDRMLNGSASQLFGVSRPGGYSGRYSVATGATRTRISPYNGSKLLAMLSPSSFGKLWSRQTLVMMLFVLVVVSLSTSLHAWRDLRRNNGSPTDVTSFTFAPRRERHREMPREYEEEGAAVVPPIVVGGDEGNPDGNNYEEQHQALEVVFATPNPLPPRPQRDIAEDAAHPRISRKRAAELSEAKKQQQPEERKVKVDTVLEELKKREQDLLDSLQRERALIAALNGEQQPVSTSSPPTSTIAASNTAAPAPPLPFIAPTVANPCGADSTKNPSGLPGRSYDPVDSITALSFDLTDEDLGIISKLETAKLATRHTFIRDLIARAMDADPRDERSSYHMFFQDRHARMEMVDAQDELALIPLSDESAFLANNSDEKVLLRHRIPGTACPAIQPALVDAVYTYVNPNSASHKTAVKDSCKARGRECSDHRFRDFNELMYSLRSVHHRGGMHSNEGNDERKQQQNSGRFVGNVYIVVADRDQIPGWLRHEHVPLTDEEKNQRENLNKALGGDTMRQESRVYSVTHKEIFPPEVHVFFRPISHARQQYRIETTVEGQCLAEHFRSDESPVVGAESPTEALKPLAAKSRRAVVFMEPIHYFEKLGEAADRRMTPKYDPIPQKAPVVISQVRQRVIRTGRGQALIPVPLVQQPASTPTPPPPPPPESTYIASIVSNEQNNASCAFTPAKADAIFKLTMKTPRASDLLHKTTNYNRKLLFTYYGLPPSHSFAHYPGIYDRSVLSRMMDEELKEDVATTRAARIRTQDSIWTTMVYPYVAFAHRRAVDRRLVAETLNLWTRFTTYTELSKDVGRLGPLMDLNFGALPEEYQGEMWLTDDAANAAHLRPLSATLGKFGHAIAKEKLRDWVVTMDNKDEAIYHFCMMTTGAIVSKYHRELQTKMKLFVTANDDLKIVSPISVDAVEALMMLVSGGAPPAPWER</sequence>
<evidence type="ECO:0000256" key="2">
    <source>
        <dbReference type="SAM" id="MobiDB-lite"/>
    </source>
</evidence>
<keyword evidence="4" id="KW-1185">Reference proteome</keyword>
<evidence type="ECO:0000256" key="1">
    <source>
        <dbReference type="ARBA" id="ARBA00022679"/>
    </source>
</evidence>
<feature type="region of interest" description="Disordered" evidence="2">
    <location>
        <begin position="435"/>
        <end position="454"/>
    </location>
</feature>
<reference evidence="4" key="1">
    <citation type="submission" date="2015-09" db="EMBL/GenBank/DDBJ databases">
        <authorList>
            <consortium name="Pathogen Informatics"/>
        </authorList>
    </citation>
    <scope>NUCLEOTIDE SEQUENCE [LARGE SCALE GENOMIC DNA]</scope>
    <source>
        <strain evidence="4">Lake Konstanz</strain>
    </source>
</reference>
<proteinExistence type="predicted"/>
<keyword evidence="1" id="KW-0808">Transferase</keyword>
<protein>
    <submittedName>
        <fullName evidence="3">Uncharacterized protein</fullName>
    </submittedName>
</protein>
<dbReference type="GO" id="GO:0005794">
    <property type="term" value="C:Golgi apparatus"/>
    <property type="evidence" value="ECO:0007669"/>
    <property type="project" value="TreeGrafter"/>
</dbReference>
<evidence type="ECO:0000313" key="3">
    <source>
        <dbReference type="EMBL" id="CUG66604.1"/>
    </source>
</evidence>
<accession>A0A0S4IZF4</accession>